<name>A0A8H7A858_9EURO</name>
<protein>
    <recommendedName>
        <fullName evidence="1">Heterokaryon incompatibility domain-containing protein</fullName>
    </recommendedName>
</protein>
<keyword evidence="3" id="KW-1185">Reference proteome</keyword>
<sequence length="646" mass="72534">MAFLDPNRISHRMLLVSQDCRDDYGQSTEDVVRADIEELWKSALCDIDRTGAYSRLHPSAVSWIQMNMTDEAWNEALVRASHSLRRQWPSDGKLRNVINGFWPEFTQLHSHMQHMAHACYRGNRKIRDANDQLKQLLLIHSWLNARHGNSGEDQELMHLMHALISTPTGKAQKMQRKVVMPRRCVWIGLNPSVSVIRVVDTERVHQPYLAVSYTWDTDMPELKLTRSNLTAFQNGIPISTVPKVFRDAITLARALGFGWLWIDRWCIIQDNIDECSTEVLSMSRYFLDAALIMSALPTPSLMSTFNTWGCKVMAYEPYSFWAGGSIEDRGWTIQEAHLINSRHPTLALDWITVSRLVEILAGGSTDPSRAGSEHTKGGTEDIIVCKDDVSAASNSRESEQIERARRSLQDGCTSLCEGSPTRASATLTFCRDLVAQLVTQSTQALEIYTMATALLGACYHLLDLDEMASDILTLLYEQHYRQPSHQVEPMPYAHARLLCALGVTSLRLGNNDAAQKHLCGARQTFSVPESEAEKLFLICVDISLSDVCKAEGNVKEANRLLDAALEQLTDLPVSPTVDAHMCRALHRKSLLHEVEGNKIRYRASQAGAVAAYEQLKADGFRAARNVTRPADLTQADFDALVEPWFV</sequence>
<reference evidence="2" key="1">
    <citation type="submission" date="2020-02" db="EMBL/GenBank/DDBJ databases">
        <authorList>
            <person name="Palmer J.M."/>
        </authorList>
    </citation>
    <scope>NUCLEOTIDE SEQUENCE</scope>
    <source>
        <strain evidence="2">EPUS1.4</strain>
        <tissue evidence="2">Thallus</tissue>
    </source>
</reference>
<gene>
    <name evidence="2" type="ORF">GJ744_002239</name>
</gene>
<dbReference type="PANTHER" id="PTHR33112">
    <property type="entry name" value="DOMAIN PROTEIN, PUTATIVE-RELATED"/>
    <property type="match status" value="1"/>
</dbReference>
<dbReference type="Proteomes" id="UP000606974">
    <property type="component" value="Unassembled WGS sequence"/>
</dbReference>
<dbReference type="OrthoDB" id="5362512at2759"/>
<accession>A0A8H7A858</accession>
<dbReference type="InterPro" id="IPR010730">
    <property type="entry name" value="HET"/>
</dbReference>
<dbReference type="PANTHER" id="PTHR33112:SF16">
    <property type="entry name" value="HETEROKARYON INCOMPATIBILITY DOMAIN-CONTAINING PROTEIN"/>
    <property type="match status" value="1"/>
</dbReference>
<organism evidence="2 3">
    <name type="scientific">Endocarpon pusillum</name>
    <dbReference type="NCBI Taxonomy" id="364733"/>
    <lineage>
        <taxon>Eukaryota</taxon>
        <taxon>Fungi</taxon>
        <taxon>Dikarya</taxon>
        <taxon>Ascomycota</taxon>
        <taxon>Pezizomycotina</taxon>
        <taxon>Eurotiomycetes</taxon>
        <taxon>Chaetothyriomycetidae</taxon>
        <taxon>Verrucariales</taxon>
        <taxon>Verrucariaceae</taxon>
        <taxon>Endocarpon</taxon>
    </lineage>
</organism>
<proteinExistence type="predicted"/>
<evidence type="ECO:0000313" key="3">
    <source>
        <dbReference type="Proteomes" id="UP000606974"/>
    </source>
</evidence>
<comment type="caution">
    <text evidence="2">The sequence shown here is derived from an EMBL/GenBank/DDBJ whole genome shotgun (WGS) entry which is preliminary data.</text>
</comment>
<feature type="domain" description="Heterokaryon incompatibility" evidence="1">
    <location>
        <begin position="208"/>
        <end position="298"/>
    </location>
</feature>
<evidence type="ECO:0000313" key="2">
    <source>
        <dbReference type="EMBL" id="KAF7504435.1"/>
    </source>
</evidence>
<dbReference type="AlphaFoldDB" id="A0A8H7A858"/>
<dbReference type="EMBL" id="JAACFV010000138">
    <property type="protein sequence ID" value="KAF7504435.1"/>
    <property type="molecule type" value="Genomic_DNA"/>
</dbReference>
<dbReference type="Pfam" id="PF06985">
    <property type="entry name" value="HET"/>
    <property type="match status" value="1"/>
</dbReference>
<evidence type="ECO:0000259" key="1">
    <source>
        <dbReference type="Pfam" id="PF06985"/>
    </source>
</evidence>